<sequence length="300" mass="32569">MAQPPVAVPLPHRGVMDISGEDAVSFLNGITSNDVQRVNAETAIWSAFLTPQGKFLHEFMVAQAPDGALWLDCEAERLEHLRKRLSLYKLRSRATMTDRSEELAVVALLGERALGLLDLPALEGFTRPFGEGVAFTDPRLGQLGARAVLPRATMEQTLREAGFAVSDDVSAYDKLRLGLGVPDGSRDLEVERATLIESGFDELHGIDWDKGCFLGQELTARMKYRGLAKKRLVPVTIEGPMPEPGTAIRRGGKSAGTLRSAVDGVGLALMRLDQLDEGQTPDLEAGEAQLTAHKPAWGNF</sequence>
<dbReference type="InterPro" id="IPR045179">
    <property type="entry name" value="YgfZ/GcvT"/>
</dbReference>
<dbReference type="Pfam" id="PF25455">
    <property type="entry name" value="Beta-barrel_CAF17_C"/>
    <property type="match status" value="1"/>
</dbReference>
<accession>A0A1G7M5U3</accession>
<evidence type="ECO:0000259" key="2">
    <source>
        <dbReference type="Pfam" id="PF01571"/>
    </source>
</evidence>
<evidence type="ECO:0000313" key="5">
    <source>
        <dbReference type="Proteomes" id="UP000199415"/>
    </source>
</evidence>
<feature type="domain" description="GCVT N-terminal" evidence="2">
    <location>
        <begin position="14"/>
        <end position="117"/>
    </location>
</feature>
<dbReference type="PIRSF" id="PIRSF006487">
    <property type="entry name" value="GcvT"/>
    <property type="match status" value="1"/>
</dbReference>
<dbReference type="InterPro" id="IPR017703">
    <property type="entry name" value="YgfZ/GCV_T_CS"/>
</dbReference>
<dbReference type="RefSeq" id="WP_090018507.1">
    <property type="nucleotide sequence ID" value="NZ_FNCE01000001.1"/>
</dbReference>
<dbReference type="NCBIfam" id="TIGR03317">
    <property type="entry name" value="ygfZ_signature"/>
    <property type="match status" value="1"/>
</dbReference>
<dbReference type="Proteomes" id="UP000199415">
    <property type="component" value="Unassembled WGS sequence"/>
</dbReference>
<dbReference type="Gene3D" id="3.30.1360.120">
    <property type="entry name" value="Probable tRNA modification gtpase trme, domain 1"/>
    <property type="match status" value="1"/>
</dbReference>
<evidence type="ECO:0000259" key="3">
    <source>
        <dbReference type="Pfam" id="PF25455"/>
    </source>
</evidence>
<feature type="domain" description="CAF17 C-terminal" evidence="3">
    <location>
        <begin position="229"/>
        <end position="297"/>
    </location>
</feature>
<evidence type="ECO:0000256" key="1">
    <source>
        <dbReference type="ARBA" id="ARBA00022946"/>
    </source>
</evidence>
<dbReference type="OrthoDB" id="9796287at2"/>
<gene>
    <name evidence="4" type="ORF">SAMN05216241_101493</name>
</gene>
<dbReference type="STRING" id="1082479.SAMN05216241_101493"/>
<dbReference type="InterPro" id="IPR006222">
    <property type="entry name" value="GCVT_N"/>
</dbReference>
<dbReference type="PANTHER" id="PTHR22602">
    <property type="entry name" value="TRANSFERASE CAF17, MITOCHONDRIAL-RELATED"/>
    <property type="match status" value="1"/>
</dbReference>
<keyword evidence="1" id="KW-0809">Transit peptide</keyword>
<reference evidence="4 5" key="1">
    <citation type="submission" date="2016-10" db="EMBL/GenBank/DDBJ databases">
        <authorList>
            <person name="de Groot N.N."/>
        </authorList>
    </citation>
    <scope>NUCLEOTIDE SEQUENCE [LARGE SCALE GENOMIC DNA]</scope>
    <source>
        <strain evidence="4 5">DSM 25584</strain>
    </source>
</reference>
<dbReference type="Pfam" id="PF01571">
    <property type="entry name" value="GCV_T"/>
    <property type="match status" value="1"/>
</dbReference>
<dbReference type="PANTHER" id="PTHR22602:SF0">
    <property type="entry name" value="TRANSFERASE CAF17, MITOCHONDRIAL-RELATED"/>
    <property type="match status" value="1"/>
</dbReference>
<dbReference type="SUPFAM" id="SSF103025">
    <property type="entry name" value="Folate-binding domain"/>
    <property type="match status" value="1"/>
</dbReference>
<dbReference type="EMBL" id="FNCE01000001">
    <property type="protein sequence ID" value="SDF57138.1"/>
    <property type="molecule type" value="Genomic_DNA"/>
</dbReference>
<keyword evidence="5" id="KW-1185">Reference proteome</keyword>
<dbReference type="GO" id="GO:0016226">
    <property type="term" value="P:iron-sulfur cluster assembly"/>
    <property type="evidence" value="ECO:0007669"/>
    <property type="project" value="TreeGrafter"/>
</dbReference>
<proteinExistence type="predicted"/>
<dbReference type="InterPro" id="IPR027266">
    <property type="entry name" value="TrmE/GcvT-like"/>
</dbReference>
<dbReference type="AlphaFoldDB" id="A0A1G7M5U3"/>
<protein>
    <submittedName>
        <fullName evidence="4">Uncharacterized protein</fullName>
    </submittedName>
</protein>
<evidence type="ECO:0000313" key="4">
    <source>
        <dbReference type="EMBL" id="SDF57138.1"/>
    </source>
</evidence>
<name>A0A1G7M5U3_9PROT</name>
<dbReference type="InterPro" id="IPR057460">
    <property type="entry name" value="CAF17_C"/>
</dbReference>
<organism evidence="4 5">
    <name type="scientific">Limimonas halophila</name>
    <dbReference type="NCBI Taxonomy" id="1082479"/>
    <lineage>
        <taxon>Bacteria</taxon>
        <taxon>Pseudomonadati</taxon>
        <taxon>Pseudomonadota</taxon>
        <taxon>Alphaproteobacteria</taxon>
        <taxon>Rhodospirillales</taxon>
        <taxon>Rhodovibrionaceae</taxon>
        <taxon>Limimonas</taxon>
    </lineage>
</organism>